<name>A0A8J4EHC2_9ACTN</name>
<dbReference type="Proteomes" id="UP000635606">
    <property type="component" value="Unassembled WGS sequence"/>
</dbReference>
<evidence type="ECO:0000313" key="2">
    <source>
        <dbReference type="EMBL" id="GIJ74829.1"/>
    </source>
</evidence>
<dbReference type="AlphaFoldDB" id="A0A8J4EHC2"/>
<dbReference type="EMBL" id="BOPH01000145">
    <property type="protein sequence ID" value="GIJ74829.1"/>
    <property type="molecule type" value="Genomic_DNA"/>
</dbReference>
<keyword evidence="3" id="KW-1185">Reference proteome</keyword>
<feature type="transmembrane region" description="Helical" evidence="1">
    <location>
        <begin position="29"/>
        <end position="48"/>
    </location>
</feature>
<keyword evidence="1" id="KW-0472">Membrane</keyword>
<proteinExistence type="predicted"/>
<sequence>MCAGLAWTGWFNTLADRFGSPLMWRQPVAVGWALAIAVVVAVAVAIVLRRLRRVIPGWLYPGLLAVALGVAAAAAYRSDAWRTSYWAAQWWSNWVRESRYPLSAPVGALVSLGVPAVLALGLAVVRVRTSAGRYRSAGR</sequence>
<feature type="transmembrane region" description="Helical" evidence="1">
    <location>
        <begin position="57"/>
        <end position="76"/>
    </location>
</feature>
<evidence type="ECO:0000256" key="1">
    <source>
        <dbReference type="SAM" id="Phobius"/>
    </source>
</evidence>
<keyword evidence="1" id="KW-1133">Transmembrane helix</keyword>
<organism evidence="2 3">
    <name type="scientific">Virgisporangium ochraceum</name>
    <dbReference type="NCBI Taxonomy" id="65505"/>
    <lineage>
        <taxon>Bacteria</taxon>
        <taxon>Bacillati</taxon>
        <taxon>Actinomycetota</taxon>
        <taxon>Actinomycetes</taxon>
        <taxon>Micromonosporales</taxon>
        <taxon>Micromonosporaceae</taxon>
        <taxon>Virgisporangium</taxon>
    </lineage>
</organism>
<reference evidence="2" key="1">
    <citation type="submission" date="2021-01" db="EMBL/GenBank/DDBJ databases">
        <title>Whole genome shotgun sequence of Virgisporangium ochraceum NBRC 16418.</title>
        <authorList>
            <person name="Komaki H."/>
            <person name="Tamura T."/>
        </authorList>
    </citation>
    <scope>NUCLEOTIDE SEQUENCE</scope>
    <source>
        <strain evidence="2">NBRC 16418</strain>
    </source>
</reference>
<feature type="transmembrane region" description="Helical" evidence="1">
    <location>
        <begin position="102"/>
        <end position="125"/>
    </location>
</feature>
<evidence type="ECO:0000313" key="3">
    <source>
        <dbReference type="Proteomes" id="UP000635606"/>
    </source>
</evidence>
<protein>
    <submittedName>
        <fullName evidence="2">Uncharacterized protein</fullName>
    </submittedName>
</protein>
<keyword evidence="1" id="KW-0812">Transmembrane</keyword>
<comment type="caution">
    <text evidence="2">The sequence shown here is derived from an EMBL/GenBank/DDBJ whole genome shotgun (WGS) entry which is preliminary data.</text>
</comment>
<accession>A0A8J4EHC2</accession>
<gene>
    <name evidence="2" type="ORF">Voc01_097460</name>
</gene>